<feature type="signal peptide" evidence="2">
    <location>
        <begin position="1"/>
        <end position="26"/>
    </location>
</feature>
<reference evidence="5" key="1">
    <citation type="submission" date="2017-02" db="EMBL/GenBank/DDBJ databases">
        <authorList>
            <person name="Varghese N."/>
            <person name="Submissions S."/>
        </authorList>
    </citation>
    <scope>NUCLEOTIDE SEQUENCE [LARGE SCALE GENOMIC DNA]</scope>
    <source>
        <strain evidence="5">DSM 22224</strain>
    </source>
</reference>
<dbReference type="CDD" id="cd12215">
    <property type="entry name" value="ChiC_BD"/>
    <property type="match status" value="1"/>
</dbReference>
<feature type="chain" id="PRO_5010546475" evidence="2">
    <location>
        <begin position="27"/>
        <end position="98"/>
    </location>
</feature>
<dbReference type="OrthoDB" id="756225at2"/>
<accession>A0A1T4RAY3</accession>
<feature type="domain" description="Chitin-binding type-3" evidence="3">
    <location>
        <begin position="49"/>
        <end position="91"/>
    </location>
</feature>
<keyword evidence="1" id="KW-0378">Hydrolase</keyword>
<dbReference type="RefSeq" id="WP_078669486.1">
    <property type="nucleotide sequence ID" value="NZ_FUWZ01000002.1"/>
</dbReference>
<sequence length="98" mass="10881">MRLPTNPRSAVTVLAGLMLFTLSSFAGNDKIQPDITVYLKNNHTIAPAPREWNASTVYAAGDIVVYKGRMYKAKWWTQGETPGSSTVWQDLGPVIENR</sequence>
<dbReference type="SMART" id="SM00495">
    <property type="entry name" value="ChtBD3"/>
    <property type="match status" value="1"/>
</dbReference>
<keyword evidence="5" id="KW-1185">Reference proteome</keyword>
<dbReference type="AlphaFoldDB" id="A0A1T4RAY3"/>
<dbReference type="GO" id="GO:0004553">
    <property type="term" value="F:hydrolase activity, hydrolyzing O-glycosyl compounds"/>
    <property type="evidence" value="ECO:0007669"/>
    <property type="project" value="InterPro"/>
</dbReference>
<dbReference type="GO" id="GO:0030246">
    <property type="term" value="F:carbohydrate binding"/>
    <property type="evidence" value="ECO:0007669"/>
    <property type="project" value="InterPro"/>
</dbReference>
<dbReference type="GO" id="GO:0005975">
    <property type="term" value="P:carbohydrate metabolic process"/>
    <property type="evidence" value="ECO:0007669"/>
    <property type="project" value="InterPro"/>
</dbReference>
<name>A0A1T4RAY3_9BACT</name>
<dbReference type="Pfam" id="PF02839">
    <property type="entry name" value="CBM_5_12"/>
    <property type="match status" value="1"/>
</dbReference>
<dbReference type="InterPro" id="IPR036573">
    <property type="entry name" value="CBM_sf_5/12"/>
</dbReference>
<keyword evidence="2" id="KW-0732">Signal</keyword>
<organism evidence="4 5">
    <name type="scientific">Chitinophaga eiseniae</name>
    <dbReference type="NCBI Taxonomy" id="634771"/>
    <lineage>
        <taxon>Bacteria</taxon>
        <taxon>Pseudomonadati</taxon>
        <taxon>Bacteroidota</taxon>
        <taxon>Chitinophagia</taxon>
        <taxon>Chitinophagales</taxon>
        <taxon>Chitinophagaceae</taxon>
        <taxon>Chitinophaga</taxon>
    </lineage>
</organism>
<dbReference type="STRING" id="634771.SAMN04488128_102990"/>
<dbReference type="Proteomes" id="UP000190367">
    <property type="component" value="Unassembled WGS sequence"/>
</dbReference>
<dbReference type="EMBL" id="FUWZ01000002">
    <property type="protein sequence ID" value="SKA13095.1"/>
    <property type="molecule type" value="Genomic_DNA"/>
</dbReference>
<dbReference type="SUPFAM" id="SSF51055">
    <property type="entry name" value="Carbohydrate binding domain"/>
    <property type="match status" value="1"/>
</dbReference>
<proteinExistence type="predicted"/>
<protein>
    <submittedName>
        <fullName evidence="4">Carbohydrate binding domain-containing protein</fullName>
    </submittedName>
</protein>
<dbReference type="GO" id="GO:0005576">
    <property type="term" value="C:extracellular region"/>
    <property type="evidence" value="ECO:0007669"/>
    <property type="project" value="InterPro"/>
</dbReference>
<evidence type="ECO:0000256" key="2">
    <source>
        <dbReference type="SAM" id="SignalP"/>
    </source>
</evidence>
<gene>
    <name evidence="4" type="ORF">SAMN04488128_102990</name>
</gene>
<evidence type="ECO:0000313" key="5">
    <source>
        <dbReference type="Proteomes" id="UP000190367"/>
    </source>
</evidence>
<evidence type="ECO:0000259" key="3">
    <source>
        <dbReference type="SMART" id="SM00495"/>
    </source>
</evidence>
<evidence type="ECO:0000313" key="4">
    <source>
        <dbReference type="EMBL" id="SKA13095.1"/>
    </source>
</evidence>
<dbReference type="InterPro" id="IPR003610">
    <property type="entry name" value="CBM5/12"/>
</dbReference>
<dbReference type="Gene3D" id="2.10.10.20">
    <property type="entry name" value="Carbohydrate-binding module superfamily 5/12"/>
    <property type="match status" value="1"/>
</dbReference>
<evidence type="ECO:0000256" key="1">
    <source>
        <dbReference type="ARBA" id="ARBA00022801"/>
    </source>
</evidence>